<dbReference type="AlphaFoldDB" id="A0AB33SX65"/>
<accession>A0AB33SX65</accession>
<reference evidence="1 2" key="1">
    <citation type="submission" date="2015-03" db="EMBL/GenBank/DDBJ databases">
        <authorList>
            <consortium name="Pathogen Informatics"/>
            <person name="Murphy D."/>
        </authorList>
    </citation>
    <scope>NUCLEOTIDE SEQUENCE [LARGE SCALE GENOMIC DNA]</scope>
    <source>
        <strain evidence="1 2">PAP036</strain>
    </source>
</reference>
<gene>
    <name evidence="1" type="ORF">ERS075527_00608</name>
</gene>
<dbReference type="InterPro" id="IPR009003">
    <property type="entry name" value="Peptidase_S1_PA"/>
</dbReference>
<dbReference type="SUPFAM" id="SSF50494">
    <property type="entry name" value="Trypsin-like serine proteases"/>
    <property type="match status" value="1"/>
</dbReference>
<evidence type="ECO:0000313" key="2">
    <source>
        <dbReference type="Proteomes" id="UP000038487"/>
    </source>
</evidence>
<dbReference type="Pfam" id="PF13365">
    <property type="entry name" value="Trypsin_2"/>
    <property type="match status" value="1"/>
</dbReference>
<evidence type="ECO:0000313" key="1">
    <source>
        <dbReference type="EMBL" id="CPT03728.1"/>
    </source>
</evidence>
<comment type="caution">
    <text evidence="1">The sequence shown here is derived from an EMBL/GenBank/DDBJ whole genome shotgun (WGS) entry which is preliminary data.</text>
</comment>
<dbReference type="InterPro" id="IPR043504">
    <property type="entry name" value="Peptidase_S1_PA_chymotrypsin"/>
</dbReference>
<name>A0AB33SX65_9MYCO</name>
<protein>
    <submittedName>
        <fullName evidence="1">Trypsin domain-containing protein</fullName>
    </submittedName>
</protein>
<dbReference type="Gene3D" id="2.40.10.10">
    <property type="entry name" value="Trypsin-like serine proteases"/>
    <property type="match status" value="2"/>
</dbReference>
<proteinExistence type="predicted"/>
<sequence length="315" mass="31841">MTRNQPTCLVPREILEHVSTKRYALIAATAAAAVAVSACSPTAPAEPKPWPNAGAGGAVAAPTSATVKTPEFVWKNVDGQGHVEFDTGKPATQYGSAEPGVALLRGFDTGNIQACSIGPAVKSGFLTAGHCSTRGDSQAPRVAGVTQYAETSADGDKDLLGASTPVDGLDVAVIETSNVSPDATRIADTWPVAGVLTAPGVQQLVPVGSSVCFSGAVSGVRCGERVADEGGQLVYSAPSEHGDSGAPVFVVNEDGRAALIGILNAGDDTGADRKSTAVYLETALMASGTAVKLDPGTVPFDAPQPGLFSQRISTP</sequence>
<organism evidence="1 2">
    <name type="scientific">Mycobacteroides abscessus</name>
    <dbReference type="NCBI Taxonomy" id="36809"/>
    <lineage>
        <taxon>Bacteria</taxon>
        <taxon>Bacillati</taxon>
        <taxon>Actinomycetota</taxon>
        <taxon>Actinomycetes</taxon>
        <taxon>Mycobacteriales</taxon>
        <taxon>Mycobacteriaceae</taxon>
        <taxon>Mycobacteroides</taxon>
    </lineage>
</organism>
<dbReference type="EMBL" id="CSUW01000001">
    <property type="protein sequence ID" value="CPT03728.1"/>
    <property type="molecule type" value="Genomic_DNA"/>
</dbReference>
<dbReference type="Proteomes" id="UP000038487">
    <property type="component" value="Unassembled WGS sequence"/>
</dbReference>